<evidence type="ECO:0000313" key="1">
    <source>
        <dbReference type="EMBL" id="TNN38452.1"/>
    </source>
</evidence>
<sequence length="67" mass="6906">MTSSSAAVSPGSRLAGTRPIAAEITPGEWLLHRMRDGSDEANGEGSEVAGRNSLLESIGTLAIKLVI</sequence>
<organism evidence="1 2">
    <name type="scientific">Liparis tanakae</name>
    <name type="common">Tanaka's snailfish</name>
    <dbReference type="NCBI Taxonomy" id="230148"/>
    <lineage>
        <taxon>Eukaryota</taxon>
        <taxon>Metazoa</taxon>
        <taxon>Chordata</taxon>
        <taxon>Craniata</taxon>
        <taxon>Vertebrata</taxon>
        <taxon>Euteleostomi</taxon>
        <taxon>Actinopterygii</taxon>
        <taxon>Neopterygii</taxon>
        <taxon>Teleostei</taxon>
        <taxon>Neoteleostei</taxon>
        <taxon>Acanthomorphata</taxon>
        <taxon>Eupercaria</taxon>
        <taxon>Perciformes</taxon>
        <taxon>Cottioidei</taxon>
        <taxon>Cottales</taxon>
        <taxon>Liparidae</taxon>
        <taxon>Liparis</taxon>
    </lineage>
</organism>
<gene>
    <name evidence="1" type="ORF">EYF80_051377</name>
</gene>
<dbReference type="EMBL" id="SRLO01001370">
    <property type="protein sequence ID" value="TNN38452.1"/>
    <property type="molecule type" value="Genomic_DNA"/>
</dbReference>
<reference evidence="1 2" key="1">
    <citation type="submission" date="2019-03" db="EMBL/GenBank/DDBJ databases">
        <title>First draft genome of Liparis tanakae, snailfish: a comprehensive survey of snailfish specific genes.</title>
        <authorList>
            <person name="Kim W."/>
            <person name="Song I."/>
            <person name="Jeong J.-H."/>
            <person name="Kim D."/>
            <person name="Kim S."/>
            <person name="Ryu S."/>
            <person name="Song J.Y."/>
            <person name="Lee S.K."/>
        </authorList>
    </citation>
    <scope>NUCLEOTIDE SEQUENCE [LARGE SCALE GENOMIC DNA]</scope>
    <source>
        <tissue evidence="1">Muscle</tissue>
    </source>
</reference>
<dbReference type="AlphaFoldDB" id="A0A4Z2FDJ1"/>
<dbReference type="Proteomes" id="UP000314294">
    <property type="component" value="Unassembled WGS sequence"/>
</dbReference>
<proteinExistence type="predicted"/>
<name>A0A4Z2FDJ1_9TELE</name>
<evidence type="ECO:0000313" key="2">
    <source>
        <dbReference type="Proteomes" id="UP000314294"/>
    </source>
</evidence>
<keyword evidence="2" id="KW-1185">Reference proteome</keyword>
<comment type="caution">
    <text evidence="1">The sequence shown here is derived from an EMBL/GenBank/DDBJ whole genome shotgun (WGS) entry which is preliminary data.</text>
</comment>
<accession>A0A4Z2FDJ1</accession>
<protein>
    <submittedName>
        <fullName evidence="1">Uncharacterized protein</fullName>
    </submittedName>
</protein>